<feature type="domain" description="Peptidase M28" evidence="2">
    <location>
        <begin position="232"/>
        <end position="414"/>
    </location>
</feature>
<proteinExistence type="predicted"/>
<name>O57813_PYRHO</name>
<dbReference type="PANTHER" id="PTHR12147">
    <property type="entry name" value="METALLOPEPTIDASE M28 FAMILY MEMBER"/>
    <property type="match status" value="1"/>
</dbReference>
<evidence type="ECO:0000313" key="4">
    <source>
        <dbReference type="Proteomes" id="UP000000752"/>
    </source>
</evidence>
<protein>
    <recommendedName>
        <fullName evidence="2">Peptidase M28 domain-containing protein</fullName>
    </recommendedName>
</protein>
<feature type="coiled-coil region" evidence="1">
    <location>
        <begin position="490"/>
        <end position="547"/>
    </location>
</feature>
<accession>O57813</accession>
<dbReference type="PIR" id="E71223">
    <property type="entry name" value="E71223"/>
</dbReference>
<dbReference type="InterPro" id="IPR007484">
    <property type="entry name" value="Peptidase_M28"/>
</dbReference>
<dbReference type="KEGG" id="pho:PH0048"/>
<sequence length="565" mass="63745">MLLEVLTMKEFLKAADKFNPENVFRDVVEISKFHRIQGSRDIVKATEYVASRLEELGIDYKFLNDIYDGKSYHLTLPSPIGWEIVEGSLKFKEKELTTSNSPLLVMAHSPSGEAKGEVIPIFREEDWEKADGKIVLVGEDWREAYRKANEHGAKAFIAYRKGTGDAFPYIGLFLTKKDLEWAKIPALTVPESVANELIEKSKKGGVEVEVSVKTEIKDRETLPLLYAKIGEPPYLLFSAHICHPKPGANDNASGSAMLIELARILKGNEGRIGFAFLWIPEYHGTQAFIPKVNLNEIYANINLDMVGGSEDRSNSTIMLVRTPLSRFSLVPGVLELFLKEVNAEGKSFSGSPLPSVKFKEYPYEMGSDHDIFNFYSIPGVMPITWPDRYYHTSADTPEKLSLRTLSIIGRAVVATGLFIAKAEKEEVERVARGFAMKYLGELSMQRKIEVAESLVMNGLSRDSGFLGLNVGHELESNGWVKWKEKGIISIKGLEYKNESIARRLKEIVEEDRMINVHLHEYLMLSELLDNEKAMKALKDEYGEVKEEKIMRGVELLEEAKIIEPM</sequence>
<dbReference type="Proteomes" id="UP000000752">
    <property type="component" value="Chromosome"/>
</dbReference>
<dbReference type="eggNOG" id="arCOG02959">
    <property type="taxonomic scope" value="Archaea"/>
</dbReference>
<gene>
    <name evidence="3" type="ordered locus">PH0048</name>
</gene>
<dbReference type="SUPFAM" id="SSF53187">
    <property type="entry name" value="Zn-dependent exopeptidases"/>
    <property type="match status" value="1"/>
</dbReference>
<dbReference type="GO" id="GO:0008235">
    <property type="term" value="F:metalloexopeptidase activity"/>
    <property type="evidence" value="ECO:0007669"/>
    <property type="project" value="InterPro"/>
</dbReference>
<dbReference type="InterPro" id="IPR045175">
    <property type="entry name" value="M28_fam"/>
</dbReference>
<keyword evidence="1" id="KW-0175">Coiled coil</keyword>
<dbReference type="InterPro" id="IPR046450">
    <property type="entry name" value="PA_dom_sf"/>
</dbReference>
<dbReference type="GO" id="GO:0006508">
    <property type="term" value="P:proteolysis"/>
    <property type="evidence" value="ECO:0007669"/>
    <property type="project" value="InterPro"/>
</dbReference>
<dbReference type="Gene3D" id="3.40.630.10">
    <property type="entry name" value="Zn peptidases"/>
    <property type="match status" value="1"/>
</dbReference>
<evidence type="ECO:0000256" key="1">
    <source>
        <dbReference type="SAM" id="Coils"/>
    </source>
</evidence>
<dbReference type="PANTHER" id="PTHR12147:SF26">
    <property type="entry name" value="PEPTIDASE M28 DOMAIN-CONTAINING PROTEIN"/>
    <property type="match status" value="1"/>
</dbReference>
<dbReference type="STRING" id="70601.gene:9376955"/>
<keyword evidence="4" id="KW-1185">Reference proteome</keyword>
<dbReference type="Pfam" id="PF04389">
    <property type="entry name" value="Peptidase_M28"/>
    <property type="match status" value="1"/>
</dbReference>
<dbReference type="SUPFAM" id="SSF52025">
    <property type="entry name" value="PA domain"/>
    <property type="match status" value="1"/>
</dbReference>
<dbReference type="Gene3D" id="3.50.30.30">
    <property type="match status" value="1"/>
</dbReference>
<reference evidence="3 4" key="1">
    <citation type="journal article" date="1998" name="DNA Res.">
        <title>Complete sequence and gene organization of the genome of a hyper-thermophilic archaebacterium, Pyrococcus horikoshii OT3.</title>
        <authorList>
            <person name="Kawarabayasi Y."/>
            <person name="Sawada M."/>
            <person name="Horikawa H."/>
            <person name="Haikawa Y."/>
            <person name="Hino Y."/>
            <person name="Yamamoto S."/>
            <person name="Sekine M."/>
            <person name="Baba S."/>
            <person name="Kosugi H."/>
            <person name="Hosoyama A."/>
            <person name="Nagai Y."/>
            <person name="Sakai M."/>
            <person name="Ogura K."/>
            <person name="Otuka R."/>
            <person name="Nakazawa H."/>
            <person name="Takamiya M."/>
            <person name="Ohfuku Y."/>
            <person name="Funahashi T."/>
            <person name="Tanaka T."/>
            <person name="Kudoh Y."/>
            <person name="Yamazaki J."/>
            <person name="Kushida N."/>
            <person name="Oguchi A."/>
            <person name="Aoki K."/>
            <person name="Nakamura Y."/>
            <person name="Robb T.F."/>
            <person name="Horikoshi K."/>
            <person name="Masuchi Y."/>
            <person name="Shizuya H."/>
            <person name="Kikuchi H."/>
        </authorList>
    </citation>
    <scope>NUCLEOTIDE SEQUENCE [LARGE SCALE GENOMIC DNA]</scope>
    <source>
        <strain evidence="4">ATCC 700860 / DSM 12428 / JCM 9974 / NBRC 100139 / OT-3</strain>
    </source>
</reference>
<evidence type="ECO:0000313" key="3">
    <source>
        <dbReference type="EMBL" id="BAA29116.1"/>
    </source>
</evidence>
<dbReference type="AlphaFoldDB" id="O57813"/>
<dbReference type="CDD" id="cd05643">
    <property type="entry name" value="M28_like"/>
    <property type="match status" value="1"/>
</dbReference>
<evidence type="ECO:0000259" key="2">
    <source>
        <dbReference type="Pfam" id="PF04389"/>
    </source>
</evidence>
<dbReference type="EMBL" id="BA000001">
    <property type="protein sequence ID" value="BAA29116.1"/>
    <property type="molecule type" value="Genomic_DNA"/>
</dbReference>
<dbReference type="EnsemblBacteria" id="BAA29116">
    <property type="protein sequence ID" value="BAA29116"/>
    <property type="gene ID" value="BAA29116"/>
</dbReference>
<organism evidence="3 4">
    <name type="scientific">Pyrococcus horikoshii (strain ATCC 700860 / DSM 12428 / JCM 9974 / NBRC 100139 / OT-3)</name>
    <dbReference type="NCBI Taxonomy" id="70601"/>
    <lineage>
        <taxon>Archaea</taxon>
        <taxon>Methanobacteriati</taxon>
        <taxon>Methanobacteriota</taxon>
        <taxon>Thermococci</taxon>
        <taxon>Thermococcales</taxon>
        <taxon>Thermococcaceae</taxon>
        <taxon>Pyrococcus</taxon>
    </lineage>
</organism>